<dbReference type="NCBIfam" id="TIGR02532">
    <property type="entry name" value="IV_pilin_GFxxxE"/>
    <property type="match status" value="1"/>
</dbReference>
<organism evidence="1 2">
    <name type="scientific">Photobacterium damselae</name>
    <dbReference type="NCBI Taxonomy" id="38293"/>
    <lineage>
        <taxon>Bacteria</taxon>
        <taxon>Pseudomonadati</taxon>
        <taxon>Pseudomonadota</taxon>
        <taxon>Gammaproteobacteria</taxon>
        <taxon>Vibrionales</taxon>
        <taxon>Vibrionaceae</taxon>
        <taxon>Photobacterium</taxon>
    </lineage>
</organism>
<evidence type="ECO:0000313" key="2">
    <source>
        <dbReference type="Proteomes" id="UP000251647"/>
    </source>
</evidence>
<dbReference type="AlphaFoldDB" id="A0A2T3QCX0"/>
<name>A0A2T3QCX0_PHODM</name>
<reference evidence="1 2" key="1">
    <citation type="submission" date="2018-06" db="EMBL/GenBank/DDBJ databases">
        <authorList>
            <consortium name="Pathogen Informatics"/>
            <person name="Doyle S."/>
        </authorList>
    </citation>
    <scope>NUCLEOTIDE SEQUENCE [LARGE SCALE GENOMIC DNA]</scope>
    <source>
        <strain evidence="1 2">NCTC11647</strain>
    </source>
</reference>
<protein>
    <submittedName>
        <fullName evidence="1">Competence protein ComGC</fullName>
    </submittedName>
</protein>
<dbReference type="Pfam" id="PF07963">
    <property type="entry name" value="N_methyl"/>
    <property type="match status" value="1"/>
</dbReference>
<accession>A0A2T3QCX0</accession>
<sequence length="309" mass="34778">MKKQKGFGLIETIMALAILGIVSTMIIKGVNKYNQIQQAKAYAAHIERVINQLQKYQYKKVTIDHISPSSKNVWPTNLDGLMIASQFWPQCSLVDEQAHRCVRPDSVPWTTRKLGYSVTSTNPTKAELILPSPPTEWASPLKRLPFAVTQGNGDIKISVEDPLLSQVFDGLQQDWLKKDGSTELTKTWDVGNQSILNAKKFSVRTQTGTQLRIDAGTVKEFLARHNDRVYKSSWSCPEGLRQTIHVSAHAPMAPNSSTEYVGISNFKPYAIDRGSFYELNFDYNAKIKSTGKWARMHSGFLNVRLNCDQ</sequence>
<evidence type="ECO:0000313" key="1">
    <source>
        <dbReference type="EMBL" id="SPY43695.1"/>
    </source>
</evidence>
<dbReference type="Proteomes" id="UP000251647">
    <property type="component" value="Unassembled WGS sequence"/>
</dbReference>
<dbReference type="OrthoDB" id="5876423at2"/>
<dbReference type="RefSeq" id="WP_005307202.1">
    <property type="nucleotide sequence ID" value="NZ_PYOG01000028.1"/>
</dbReference>
<proteinExistence type="predicted"/>
<dbReference type="InterPro" id="IPR012902">
    <property type="entry name" value="N_methyl_site"/>
</dbReference>
<dbReference type="EMBL" id="UATL01000002">
    <property type="protein sequence ID" value="SPY43695.1"/>
    <property type="molecule type" value="Genomic_DNA"/>
</dbReference>
<gene>
    <name evidence="1" type="ORF">NCTC11647_02609</name>
</gene>